<dbReference type="Gene3D" id="1.25.40.20">
    <property type="entry name" value="Ankyrin repeat-containing domain"/>
    <property type="match status" value="1"/>
</dbReference>
<accession>A0ABX9M4W8</accession>
<feature type="repeat" description="ANK" evidence="1">
    <location>
        <begin position="108"/>
        <end position="140"/>
    </location>
</feature>
<keyword evidence="1" id="KW-0040">ANK repeat</keyword>
<dbReference type="Pfam" id="PF12796">
    <property type="entry name" value="Ank_2"/>
    <property type="match status" value="1"/>
</dbReference>
<dbReference type="Proteomes" id="UP000285569">
    <property type="component" value="Unassembled WGS sequence"/>
</dbReference>
<dbReference type="Pfam" id="PF14136">
    <property type="entry name" value="DUF4303"/>
    <property type="match status" value="1"/>
</dbReference>
<dbReference type="InterPro" id="IPR025409">
    <property type="entry name" value="DUF4303"/>
</dbReference>
<reference evidence="2 3" key="2">
    <citation type="journal article" date="2020" name="Int. J. Syst. Evol. Microbiol.">
        <title>Leptospira yasudae sp. nov. and Leptospira stimsonii sp. nov., two new species of the pathogenic group isolated from environmental sources.</title>
        <authorList>
            <person name="Casanovas-Massana A."/>
            <person name="Hamond C."/>
            <person name="Santos L.A."/>
            <person name="de Oliveira D."/>
            <person name="Hacker K.P."/>
            <person name="Balassiano I."/>
            <person name="Costa F."/>
            <person name="Medeiros M.A."/>
            <person name="Reis M.G."/>
            <person name="Ko A.I."/>
            <person name="Wunder E.A."/>
        </authorList>
    </citation>
    <scope>NUCLEOTIDE SEQUENCE [LARGE SCALE GENOMIC DNA]</scope>
    <source>
        <strain evidence="2 3">B21</strain>
    </source>
</reference>
<proteinExistence type="predicted"/>
<reference evidence="3" key="1">
    <citation type="submission" date="2018-05" db="EMBL/GenBank/DDBJ databases">
        <title>Leptospira yasudae sp. nov. and Leptospira stimsonii sp. nov., two pathogenic species of the genus Leptospira isolated from environmental sources.</title>
        <authorList>
            <person name="Casanovas-Massana A."/>
            <person name="Hamond C."/>
            <person name="Santos L.A."/>
            <person name="Hacker K.P."/>
            <person name="Balassiano I."/>
            <person name="Medeiros M.A."/>
            <person name="Reis M.G."/>
            <person name="Ko A.I."/>
            <person name="Wunder E.A."/>
        </authorList>
    </citation>
    <scope>NUCLEOTIDE SEQUENCE [LARGE SCALE GENOMIC DNA]</scope>
    <source>
        <strain evidence="3">B21</strain>
    </source>
</reference>
<dbReference type="InterPro" id="IPR002110">
    <property type="entry name" value="Ankyrin_rpt"/>
</dbReference>
<evidence type="ECO:0000313" key="2">
    <source>
        <dbReference type="EMBL" id="RHX80785.1"/>
    </source>
</evidence>
<dbReference type="EMBL" id="QHCR01000003">
    <property type="protein sequence ID" value="RHX80785.1"/>
    <property type="molecule type" value="Genomic_DNA"/>
</dbReference>
<dbReference type="InterPro" id="IPR036770">
    <property type="entry name" value="Ankyrin_rpt-contain_sf"/>
</dbReference>
<name>A0ABX9M4W8_9LEPT</name>
<gene>
    <name evidence="2" type="ORF">DLM77_07855</name>
</gene>
<evidence type="ECO:0000313" key="3">
    <source>
        <dbReference type="Proteomes" id="UP000285569"/>
    </source>
</evidence>
<dbReference type="PROSITE" id="PS50297">
    <property type="entry name" value="ANK_REP_REGION"/>
    <property type="match status" value="1"/>
</dbReference>
<dbReference type="PROSITE" id="PS50088">
    <property type="entry name" value="ANK_REPEAT"/>
    <property type="match status" value="1"/>
</dbReference>
<evidence type="ECO:0008006" key="4">
    <source>
        <dbReference type="Google" id="ProtNLM"/>
    </source>
</evidence>
<dbReference type="RefSeq" id="WP_118955491.1">
    <property type="nucleotide sequence ID" value="NZ_QHCR01000003.1"/>
</dbReference>
<organism evidence="2 3">
    <name type="scientific">Leptospira yasudae</name>
    <dbReference type="NCBI Taxonomy" id="2202201"/>
    <lineage>
        <taxon>Bacteria</taxon>
        <taxon>Pseudomonadati</taxon>
        <taxon>Spirochaetota</taxon>
        <taxon>Spirochaetia</taxon>
        <taxon>Leptospirales</taxon>
        <taxon>Leptospiraceae</taxon>
        <taxon>Leptospira</taxon>
    </lineage>
</organism>
<keyword evidence="3" id="KW-1185">Reference proteome</keyword>
<dbReference type="SMART" id="SM00248">
    <property type="entry name" value="ANK"/>
    <property type="match status" value="2"/>
</dbReference>
<protein>
    <recommendedName>
        <fullName evidence="4">Ankyrin repeat domain-containing protein</fullName>
    </recommendedName>
</protein>
<evidence type="ECO:0000256" key="1">
    <source>
        <dbReference type="PROSITE-ProRule" id="PRU00023"/>
    </source>
</evidence>
<sequence length="316" mass="35654">MSSSIQEQLTQAILSGSVNVIADYIRSGAGFEKITLITPDGFGASPLRLAAIAEAKYKGSSEITKMILENSSVEEQENVLYSFASEDEYLEQTEALLRAGILPDIGTKDQTPLQLAVGNRNPKMVFLLLSYGADPSRKGKYGSAFDSAESNPLFLGMLTSARSGKPKSPYYFVDLEKVKQVLNRWANAVRMFAQNHKEKTFYVFGIDGSRLVANSEEEFQRTLKKYQDNYPDRYNQEDKIQFLRYNPGDFSFSMPEISVDLEENILLDHSYLNPIENETRTEKELLKDGLILNRNAIFKDLKLSADFRISAFGHIY</sequence>
<comment type="caution">
    <text evidence="2">The sequence shown here is derived from an EMBL/GenBank/DDBJ whole genome shotgun (WGS) entry which is preliminary data.</text>
</comment>
<dbReference type="SUPFAM" id="SSF48403">
    <property type="entry name" value="Ankyrin repeat"/>
    <property type="match status" value="1"/>
</dbReference>